<evidence type="ECO:0000259" key="2">
    <source>
        <dbReference type="SMART" id="SM01043"/>
    </source>
</evidence>
<organism evidence="3 4">
    <name type="scientific">Anaeromicrobium sediminis</name>
    <dbReference type="NCBI Taxonomy" id="1478221"/>
    <lineage>
        <taxon>Bacteria</taxon>
        <taxon>Bacillati</taxon>
        <taxon>Bacillota</taxon>
        <taxon>Clostridia</taxon>
        <taxon>Peptostreptococcales</taxon>
        <taxon>Thermotaleaceae</taxon>
        <taxon>Anaeromicrobium</taxon>
    </lineage>
</organism>
<dbReference type="SUPFAM" id="SSF48452">
    <property type="entry name" value="TPR-like"/>
    <property type="match status" value="1"/>
</dbReference>
<evidence type="ECO:0000313" key="3">
    <source>
        <dbReference type="EMBL" id="PAB60295.1"/>
    </source>
</evidence>
<sequence>MKFLGEPKVIFEDKDITKSISSKGIGILAYLMSKKRGMKIHREKLATLFWNDSSDKSAKYNLRYTLWAIKKSLKNYNMDHIILSNDKSYCLIDENANLECDLEYFETMAEEIFKGNWQGIEEFTTLYKGEFLQDFHVYNNRDLDDWIIYQRERIQKIYFKGLKKLSETFCELEEYSKAIEYLEKLLYMNPLDEDIHRRLMKIYFLGGNRVAAIKQYEKCRNILRTELNISPMEKTRKMYENIKNGDIKNQEENKGTVEYVYPEFFILTEIIEQTLNTYPNLLENIKDSYKAELIKIIPEVEMDEGQWNITYLSPHIEKLRIFRACGEILKISLKFGELPIIKVNGQVDKISREFLEYVKRKFPQVYIELTFSYTK</sequence>
<dbReference type="OrthoDB" id="190810at2"/>
<name>A0A267MN44_9FIRM</name>
<feature type="repeat" description="TPR" evidence="1">
    <location>
        <begin position="159"/>
        <end position="192"/>
    </location>
</feature>
<dbReference type="PANTHER" id="PTHR35807">
    <property type="entry name" value="TRANSCRIPTIONAL REGULATOR REDD-RELATED"/>
    <property type="match status" value="1"/>
</dbReference>
<comment type="caution">
    <text evidence="3">The sequence shown here is derived from an EMBL/GenBank/DDBJ whole genome shotgun (WGS) entry which is preliminary data.</text>
</comment>
<dbReference type="Gene3D" id="1.25.40.10">
    <property type="entry name" value="Tetratricopeptide repeat domain"/>
    <property type="match status" value="1"/>
</dbReference>
<dbReference type="InterPro" id="IPR019734">
    <property type="entry name" value="TPR_rpt"/>
</dbReference>
<dbReference type="InterPro" id="IPR051677">
    <property type="entry name" value="AfsR-DnrI-RedD_regulator"/>
</dbReference>
<dbReference type="SMART" id="SM01043">
    <property type="entry name" value="BTAD"/>
    <property type="match status" value="1"/>
</dbReference>
<dbReference type="InterPro" id="IPR005158">
    <property type="entry name" value="BTAD"/>
</dbReference>
<keyword evidence="1" id="KW-0802">TPR repeat</keyword>
<dbReference type="Pfam" id="PF03704">
    <property type="entry name" value="BTAD"/>
    <property type="match status" value="1"/>
</dbReference>
<dbReference type="AlphaFoldDB" id="A0A267MN44"/>
<evidence type="ECO:0000313" key="4">
    <source>
        <dbReference type="Proteomes" id="UP000216024"/>
    </source>
</evidence>
<accession>A0A267MN44</accession>
<protein>
    <recommendedName>
        <fullName evidence="2">Bacterial transcriptional activator domain-containing protein</fullName>
    </recommendedName>
</protein>
<dbReference type="Gene3D" id="1.10.10.10">
    <property type="entry name" value="Winged helix-like DNA-binding domain superfamily/Winged helix DNA-binding domain"/>
    <property type="match status" value="1"/>
</dbReference>
<dbReference type="InterPro" id="IPR036388">
    <property type="entry name" value="WH-like_DNA-bd_sf"/>
</dbReference>
<dbReference type="EMBL" id="NIBG01000003">
    <property type="protein sequence ID" value="PAB60295.1"/>
    <property type="molecule type" value="Genomic_DNA"/>
</dbReference>
<gene>
    <name evidence="3" type="ORF">CCE28_05190</name>
</gene>
<reference evidence="3 4" key="1">
    <citation type="submission" date="2017-06" db="EMBL/GenBank/DDBJ databases">
        <title>Draft genome sequence of anaerobic fermentative bacterium Anaeromicrobium sediminis DY2726D isolated from West Pacific Ocean sediments.</title>
        <authorList>
            <person name="Zeng X."/>
        </authorList>
    </citation>
    <scope>NUCLEOTIDE SEQUENCE [LARGE SCALE GENOMIC DNA]</scope>
    <source>
        <strain evidence="3 4">DY2726D</strain>
    </source>
</reference>
<proteinExistence type="predicted"/>
<keyword evidence="4" id="KW-1185">Reference proteome</keyword>
<feature type="domain" description="Bacterial transcriptional activator" evidence="2">
    <location>
        <begin position="100"/>
        <end position="243"/>
    </location>
</feature>
<dbReference type="Proteomes" id="UP000216024">
    <property type="component" value="Unassembled WGS sequence"/>
</dbReference>
<evidence type="ECO:0000256" key="1">
    <source>
        <dbReference type="PROSITE-ProRule" id="PRU00339"/>
    </source>
</evidence>
<dbReference type="RefSeq" id="WP_141228315.1">
    <property type="nucleotide sequence ID" value="NZ_NIBG01000003.1"/>
</dbReference>
<dbReference type="InterPro" id="IPR011990">
    <property type="entry name" value="TPR-like_helical_dom_sf"/>
</dbReference>
<dbReference type="PROSITE" id="PS50005">
    <property type="entry name" value="TPR"/>
    <property type="match status" value="1"/>
</dbReference>